<accession>A0AAU9F2H6</accession>
<evidence type="ECO:0000256" key="4">
    <source>
        <dbReference type="ARBA" id="ARBA00022980"/>
    </source>
</evidence>
<dbReference type="NCBIfam" id="TIGR03625">
    <property type="entry name" value="L3_bact"/>
    <property type="match status" value="1"/>
</dbReference>
<keyword evidence="3 7" id="KW-0694">RNA-binding</keyword>
<keyword evidence="4 7" id="KW-0689">Ribosomal protein</keyword>
<evidence type="ECO:0000256" key="3">
    <source>
        <dbReference type="ARBA" id="ARBA00022884"/>
    </source>
</evidence>
<evidence type="ECO:0000256" key="2">
    <source>
        <dbReference type="ARBA" id="ARBA00022730"/>
    </source>
</evidence>
<dbReference type="InterPro" id="IPR000597">
    <property type="entry name" value="Ribosomal_uL3"/>
</dbReference>
<comment type="function">
    <text evidence="7 9">One of the primary rRNA binding proteins, it binds directly near the 3'-end of the 23S rRNA, where it nucleates assembly of the 50S subunit.</text>
</comment>
<dbReference type="GO" id="GO:0022625">
    <property type="term" value="C:cytosolic large ribosomal subunit"/>
    <property type="evidence" value="ECO:0007669"/>
    <property type="project" value="TreeGrafter"/>
</dbReference>
<evidence type="ECO:0000256" key="6">
    <source>
        <dbReference type="ARBA" id="ARBA00035243"/>
    </source>
</evidence>
<keyword evidence="11" id="KW-1185">Reference proteome</keyword>
<evidence type="ECO:0000256" key="5">
    <source>
        <dbReference type="ARBA" id="ARBA00023274"/>
    </source>
</evidence>
<dbReference type="FunFam" id="2.40.30.10:FF:000004">
    <property type="entry name" value="50S ribosomal protein L3"/>
    <property type="match status" value="1"/>
</dbReference>
<name>A0AAU9F2H6_9BACT</name>
<dbReference type="InterPro" id="IPR019926">
    <property type="entry name" value="Ribosomal_uL3_CS"/>
</dbReference>
<dbReference type="InterPro" id="IPR009000">
    <property type="entry name" value="Transl_B-barrel_sf"/>
</dbReference>
<dbReference type="PANTHER" id="PTHR11229:SF16">
    <property type="entry name" value="LARGE RIBOSOMAL SUBUNIT PROTEIN UL3C"/>
    <property type="match status" value="1"/>
</dbReference>
<gene>
    <name evidence="7 10" type="primary">rplC</name>
    <name evidence="10" type="ORF">FAK_36090</name>
</gene>
<evidence type="ECO:0000256" key="8">
    <source>
        <dbReference type="RuleBase" id="RU003905"/>
    </source>
</evidence>
<evidence type="ECO:0000313" key="11">
    <source>
        <dbReference type="Proteomes" id="UP001366166"/>
    </source>
</evidence>
<dbReference type="Gene3D" id="3.30.160.810">
    <property type="match status" value="1"/>
</dbReference>
<dbReference type="GO" id="GO:0003735">
    <property type="term" value="F:structural constituent of ribosome"/>
    <property type="evidence" value="ECO:0007669"/>
    <property type="project" value="UniProtKB-UniRule"/>
</dbReference>
<dbReference type="InterPro" id="IPR019927">
    <property type="entry name" value="Ribosomal_uL3_bac/org-type"/>
</dbReference>
<dbReference type="Pfam" id="PF00297">
    <property type="entry name" value="Ribosomal_L3"/>
    <property type="match status" value="1"/>
</dbReference>
<evidence type="ECO:0000256" key="7">
    <source>
        <dbReference type="HAMAP-Rule" id="MF_01325"/>
    </source>
</evidence>
<dbReference type="AlphaFoldDB" id="A0AAU9F2H6"/>
<dbReference type="RefSeq" id="WP_338602514.1">
    <property type="nucleotide sequence ID" value="NZ_AP028679.1"/>
</dbReference>
<comment type="similarity">
    <text evidence="1 7 8">Belongs to the universal ribosomal protein uL3 family.</text>
</comment>
<proteinExistence type="inferred from homology"/>
<sequence length="206" mass="22015">MLKGLIGKKIGMTRLFLNEGVAVPVTVLQVGPCTVVQVKTSDKESYNALQLGFGEKKAARVSKPATGHFAKAGVDPKAVLKEFKVDDTAEFEVGQEITAELFTRGDKVNVTGRTKGRGFSGVVKRHGFSGGRKTHGCTTHDLPGSIGQSADPARVVKGRRMPGRYGFERMQVRNLAVVDVRPEENLVLVKGAVPGAKGGIVFIEKA</sequence>
<keyword evidence="5 7" id="KW-0687">Ribonucleoprotein</keyword>
<dbReference type="GO" id="GO:0019843">
    <property type="term" value="F:rRNA binding"/>
    <property type="evidence" value="ECO:0007669"/>
    <property type="project" value="UniProtKB-UniRule"/>
</dbReference>
<dbReference type="FunFam" id="3.30.160.810:FF:000001">
    <property type="entry name" value="50S ribosomal protein L3"/>
    <property type="match status" value="1"/>
</dbReference>
<comment type="subunit">
    <text evidence="7 9">Part of the 50S ribosomal subunit. Forms a cluster with proteins L14 and L19.</text>
</comment>
<organism evidence="10 11">
    <name type="scientific">Desulfoferula mesophila</name>
    <dbReference type="NCBI Taxonomy" id="3058419"/>
    <lineage>
        <taxon>Bacteria</taxon>
        <taxon>Pseudomonadati</taxon>
        <taxon>Thermodesulfobacteriota</taxon>
        <taxon>Desulfarculia</taxon>
        <taxon>Desulfarculales</taxon>
        <taxon>Desulfarculaceae</taxon>
        <taxon>Desulfoferula</taxon>
    </lineage>
</organism>
<protein>
    <recommendedName>
        <fullName evidence="6 7">Large ribosomal subunit protein uL3</fullName>
    </recommendedName>
</protein>
<dbReference type="PROSITE" id="PS00474">
    <property type="entry name" value="RIBOSOMAL_L3"/>
    <property type="match status" value="1"/>
</dbReference>
<evidence type="ECO:0000256" key="1">
    <source>
        <dbReference type="ARBA" id="ARBA00006540"/>
    </source>
</evidence>
<evidence type="ECO:0000256" key="9">
    <source>
        <dbReference type="RuleBase" id="RU003906"/>
    </source>
</evidence>
<dbReference type="Gene3D" id="2.40.30.10">
    <property type="entry name" value="Translation factors"/>
    <property type="match status" value="1"/>
</dbReference>
<dbReference type="GO" id="GO:0006412">
    <property type="term" value="P:translation"/>
    <property type="evidence" value="ECO:0007669"/>
    <property type="project" value="UniProtKB-UniRule"/>
</dbReference>
<dbReference type="HAMAP" id="MF_01325_B">
    <property type="entry name" value="Ribosomal_uL3_B"/>
    <property type="match status" value="1"/>
</dbReference>
<dbReference type="Proteomes" id="UP001366166">
    <property type="component" value="Chromosome"/>
</dbReference>
<evidence type="ECO:0000313" key="10">
    <source>
        <dbReference type="EMBL" id="BEQ16543.1"/>
    </source>
</evidence>
<reference evidence="11" key="1">
    <citation type="journal article" date="2023" name="Arch. Microbiol.">
        <title>Desulfoferula mesophilus gen. nov. sp. nov., a mesophilic sulfate-reducing bacterium isolated from a brackish lake sediment.</title>
        <authorList>
            <person name="Watanabe T."/>
            <person name="Yabe T."/>
            <person name="Tsuji J.M."/>
            <person name="Fukui M."/>
        </authorList>
    </citation>
    <scope>NUCLEOTIDE SEQUENCE [LARGE SCALE GENOMIC DNA]</scope>
    <source>
        <strain evidence="11">12FAK</strain>
    </source>
</reference>
<dbReference type="PANTHER" id="PTHR11229">
    <property type="entry name" value="50S RIBOSOMAL PROTEIN L3"/>
    <property type="match status" value="1"/>
</dbReference>
<dbReference type="EMBL" id="AP028679">
    <property type="protein sequence ID" value="BEQ16543.1"/>
    <property type="molecule type" value="Genomic_DNA"/>
</dbReference>
<dbReference type="KEGG" id="dmp:FAK_36090"/>
<dbReference type="SUPFAM" id="SSF50447">
    <property type="entry name" value="Translation proteins"/>
    <property type="match status" value="1"/>
</dbReference>
<keyword evidence="2 7" id="KW-0699">rRNA-binding</keyword>